<evidence type="ECO:0000313" key="3">
    <source>
        <dbReference type="EMBL" id="PHU41074.1"/>
    </source>
</evidence>
<dbReference type="PROSITE" id="PS50943">
    <property type="entry name" value="HTH_CROC1"/>
    <property type="match status" value="1"/>
</dbReference>
<dbReference type="SUPFAM" id="SSF47413">
    <property type="entry name" value="lambda repressor-like DNA-binding domains"/>
    <property type="match status" value="1"/>
</dbReference>
<sequence length="105" mass="11851">MNTTNTFGDRVKELRKQKGMNQEKLAEVLFLESKSTISSYETNRRMPAADVLAGMAVALETTVDYLLNGEIEKNETINQALLILQQLSPELQKVALEQINILNRL</sequence>
<keyword evidence="4" id="KW-1185">Reference proteome</keyword>
<evidence type="ECO:0000259" key="2">
    <source>
        <dbReference type="PROSITE" id="PS50943"/>
    </source>
</evidence>
<dbReference type="PANTHER" id="PTHR46558">
    <property type="entry name" value="TRACRIPTIONAL REGULATORY PROTEIN-RELATED-RELATED"/>
    <property type="match status" value="1"/>
</dbReference>
<evidence type="ECO:0000256" key="1">
    <source>
        <dbReference type="ARBA" id="ARBA00023125"/>
    </source>
</evidence>
<dbReference type="Gene3D" id="1.10.260.40">
    <property type="entry name" value="lambda repressor-like DNA-binding domains"/>
    <property type="match status" value="1"/>
</dbReference>
<dbReference type="Proteomes" id="UP000224317">
    <property type="component" value="Unassembled WGS sequence"/>
</dbReference>
<dbReference type="RefSeq" id="WP_099412862.1">
    <property type="nucleotide sequence ID" value="NZ_PDYH01000010.1"/>
</dbReference>
<dbReference type="SMART" id="SM00530">
    <property type="entry name" value="HTH_XRE"/>
    <property type="match status" value="1"/>
</dbReference>
<dbReference type="AlphaFoldDB" id="A0A2G3ECV5"/>
<keyword evidence="1" id="KW-0238">DNA-binding</keyword>
<name>A0A2G3ECV5_9FIRM</name>
<organism evidence="3 4">
    <name type="scientific">Pseudobutyrivibrio ruminis</name>
    <dbReference type="NCBI Taxonomy" id="46206"/>
    <lineage>
        <taxon>Bacteria</taxon>
        <taxon>Bacillati</taxon>
        <taxon>Bacillota</taxon>
        <taxon>Clostridia</taxon>
        <taxon>Lachnospirales</taxon>
        <taxon>Lachnospiraceae</taxon>
        <taxon>Pseudobutyrivibrio</taxon>
    </lineage>
</organism>
<dbReference type="PANTHER" id="PTHR46558:SF11">
    <property type="entry name" value="HTH-TYPE TRANSCRIPTIONAL REGULATOR XRE"/>
    <property type="match status" value="1"/>
</dbReference>
<proteinExistence type="predicted"/>
<dbReference type="InterPro" id="IPR001387">
    <property type="entry name" value="Cro/C1-type_HTH"/>
</dbReference>
<dbReference type="CDD" id="cd00093">
    <property type="entry name" value="HTH_XRE"/>
    <property type="match status" value="1"/>
</dbReference>
<accession>A0A2G3ECV5</accession>
<dbReference type="GO" id="GO:0003677">
    <property type="term" value="F:DNA binding"/>
    <property type="evidence" value="ECO:0007669"/>
    <property type="project" value="UniProtKB-KW"/>
</dbReference>
<reference evidence="3" key="1">
    <citation type="submission" date="2017-10" db="EMBL/GenBank/DDBJ databases">
        <title>Resolving the taxonomy of Roseburia spp., Eubacterium rectale and Agathobacter spp. through phylogenomic analysis.</title>
        <authorList>
            <person name="Sheridan P.O."/>
            <person name="Walker A.W."/>
            <person name="Duncan S.H."/>
            <person name="Scott K.P."/>
            <person name="Toole P.W.O."/>
            <person name="Luis P."/>
            <person name="Flint H.J."/>
        </authorList>
    </citation>
    <scope>NUCLEOTIDE SEQUENCE [LARGE SCALE GENOMIC DNA]</scope>
    <source>
        <strain evidence="3">JK10</strain>
    </source>
</reference>
<dbReference type="EMBL" id="PDYH01000010">
    <property type="protein sequence ID" value="PHU41074.1"/>
    <property type="molecule type" value="Genomic_DNA"/>
</dbReference>
<dbReference type="InterPro" id="IPR010982">
    <property type="entry name" value="Lambda_DNA-bd_dom_sf"/>
</dbReference>
<dbReference type="Pfam" id="PF01381">
    <property type="entry name" value="HTH_3"/>
    <property type="match status" value="1"/>
</dbReference>
<comment type="caution">
    <text evidence="3">The sequence shown here is derived from an EMBL/GenBank/DDBJ whole genome shotgun (WGS) entry which is preliminary data.</text>
</comment>
<gene>
    <name evidence="3" type="ORF">CSX00_03775</name>
</gene>
<feature type="domain" description="HTH cro/C1-type" evidence="2">
    <location>
        <begin position="11"/>
        <end position="66"/>
    </location>
</feature>
<evidence type="ECO:0000313" key="4">
    <source>
        <dbReference type="Proteomes" id="UP000224317"/>
    </source>
</evidence>
<protein>
    <submittedName>
        <fullName evidence="3">Transcriptional regulator</fullName>
    </submittedName>
</protein>